<dbReference type="SMART" id="SM00871">
    <property type="entry name" value="AraC_E_bind"/>
    <property type="match status" value="1"/>
</dbReference>
<dbReference type="eggNOG" id="COG3449">
    <property type="taxonomic scope" value="Bacteria"/>
</dbReference>
<dbReference type="RefSeq" id="WP_010779490.1">
    <property type="nucleotide sequence ID" value="NZ_ASWH01000001.1"/>
</dbReference>
<dbReference type="Pfam" id="PF06445">
    <property type="entry name" value="GyrI-like"/>
    <property type="match status" value="1"/>
</dbReference>
<reference evidence="2 4" key="1">
    <citation type="submission" date="2013-02" db="EMBL/GenBank/DDBJ databases">
        <title>The Genome Sequence of Enterococcus gilvus ATCC BAA-350.</title>
        <authorList>
            <consortium name="The Broad Institute Genome Sequencing Platform"/>
            <consortium name="The Broad Institute Genome Sequencing Center for Infectious Disease"/>
            <person name="Earl A.M."/>
            <person name="Gilmore M.S."/>
            <person name="Lebreton F."/>
            <person name="Walker B."/>
            <person name="Young S.K."/>
            <person name="Zeng Q."/>
            <person name="Gargeya S."/>
            <person name="Fitzgerald M."/>
            <person name="Haas B."/>
            <person name="Abouelleil A."/>
            <person name="Alvarado L."/>
            <person name="Arachchi H.M."/>
            <person name="Berlin A.M."/>
            <person name="Chapman S.B."/>
            <person name="Dewar J."/>
            <person name="Goldberg J."/>
            <person name="Griggs A."/>
            <person name="Gujja S."/>
            <person name="Hansen M."/>
            <person name="Howarth C."/>
            <person name="Imamovic A."/>
            <person name="Larimer J."/>
            <person name="McCowan C."/>
            <person name="Murphy C."/>
            <person name="Neiman D."/>
            <person name="Pearson M."/>
            <person name="Priest M."/>
            <person name="Roberts A."/>
            <person name="Saif S."/>
            <person name="Shea T."/>
            <person name="Sisk P."/>
            <person name="Sykes S."/>
            <person name="Wortman J."/>
            <person name="Nusbaum C."/>
            <person name="Birren B."/>
        </authorList>
    </citation>
    <scope>NUCLEOTIDE SEQUENCE [LARGE SCALE GENOMIC DNA]</scope>
    <source>
        <strain evidence="2 4">ATCC BAA-350</strain>
    </source>
</reference>
<dbReference type="Proteomes" id="UP000013750">
    <property type="component" value="Unassembled WGS sequence"/>
</dbReference>
<dbReference type="EMBL" id="ASWH01000001">
    <property type="protein sequence ID" value="EOW83569.1"/>
    <property type="molecule type" value="Genomic_DNA"/>
</dbReference>
<comment type="caution">
    <text evidence="2">The sequence shown here is derived from an EMBL/GenBank/DDBJ whole genome shotgun (WGS) entry which is preliminary data.</text>
</comment>
<dbReference type="InterPro" id="IPR011256">
    <property type="entry name" value="Reg_factor_effector_dom_sf"/>
</dbReference>
<dbReference type="OrthoDB" id="5337216at2"/>
<evidence type="ECO:0000259" key="1">
    <source>
        <dbReference type="SMART" id="SM00871"/>
    </source>
</evidence>
<dbReference type="HOGENOM" id="CLU_113664_3_1_9"/>
<dbReference type="InterPro" id="IPR050908">
    <property type="entry name" value="SmbC-like"/>
</dbReference>
<protein>
    <recommendedName>
        <fullName evidence="1">AraC effector-binding domain-containing protein</fullName>
    </recommendedName>
</protein>
<dbReference type="AlphaFoldDB" id="R2Y3G9"/>
<accession>R2Y3G9</accession>
<feature type="domain" description="AraC effector-binding" evidence="1">
    <location>
        <begin position="5"/>
        <end position="163"/>
    </location>
</feature>
<gene>
    <name evidence="3" type="ORF">I592_02928</name>
    <name evidence="2" type="ORF">UKC_01042</name>
</gene>
<keyword evidence="5" id="KW-1185">Reference proteome</keyword>
<dbReference type="Gene3D" id="3.20.80.10">
    <property type="entry name" value="Regulatory factor, effector binding domain"/>
    <property type="match status" value="1"/>
</dbReference>
<dbReference type="PANTHER" id="PTHR40055:SF1">
    <property type="entry name" value="TRANSCRIPTIONAL REGULATOR YGIV-RELATED"/>
    <property type="match status" value="1"/>
</dbReference>
<reference evidence="3 5" key="2">
    <citation type="submission" date="2013-03" db="EMBL/GenBank/DDBJ databases">
        <title>The Genome Sequence of Enterococcus gilvus ATCC BAA-350 (PacBio/Illumina hybrid assembly).</title>
        <authorList>
            <consortium name="The Broad Institute Genomics Platform"/>
            <consortium name="The Broad Institute Genome Sequencing Center for Infectious Disease"/>
            <person name="Earl A."/>
            <person name="Russ C."/>
            <person name="Gilmore M."/>
            <person name="Surin D."/>
            <person name="Walker B."/>
            <person name="Young S."/>
            <person name="Zeng Q."/>
            <person name="Gargeya S."/>
            <person name="Fitzgerald M."/>
            <person name="Haas B."/>
            <person name="Abouelleil A."/>
            <person name="Allen A.W."/>
            <person name="Alvarado L."/>
            <person name="Arachchi H.M."/>
            <person name="Berlin A.M."/>
            <person name="Chapman S.B."/>
            <person name="Gainer-Dewar J."/>
            <person name="Goldberg J."/>
            <person name="Griggs A."/>
            <person name="Gujja S."/>
            <person name="Hansen M."/>
            <person name="Howarth C."/>
            <person name="Imamovic A."/>
            <person name="Ireland A."/>
            <person name="Larimer J."/>
            <person name="McCowan C."/>
            <person name="Murphy C."/>
            <person name="Pearson M."/>
            <person name="Poon T.W."/>
            <person name="Priest M."/>
            <person name="Roberts A."/>
            <person name="Saif S."/>
            <person name="Shea T."/>
            <person name="Sisk P."/>
            <person name="Sykes S."/>
            <person name="Wortman J."/>
            <person name="Nusbaum C."/>
            <person name="Birren B."/>
        </authorList>
    </citation>
    <scope>NUCLEOTIDE SEQUENCE [LARGE SCALE GENOMIC DNA]</scope>
    <source>
        <strain evidence="3 5">ATCC BAA-350</strain>
    </source>
</reference>
<dbReference type="SUPFAM" id="SSF55136">
    <property type="entry name" value="Probable bacterial effector-binding domain"/>
    <property type="match status" value="1"/>
</dbReference>
<evidence type="ECO:0000313" key="2">
    <source>
        <dbReference type="EMBL" id="EOI56857.1"/>
    </source>
</evidence>
<evidence type="ECO:0000313" key="3">
    <source>
        <dbReference type="EMBL" id="EOW83569.1"/>
    </source>
</evidence>
<evidence type="ECO:0000313" key="4">
    <source>
        <dbReference type="Proteomes" id="UP000013750"/>
    </source>
</evidence>
<dbReference type="PATRIC" id="fig|1158614.3.peg.1074"/>
<name>R2Y3G9_9ENTE</name>
<dbReference type="Proteomes" id="UP000014160">
    <property type="component" value="Unassembled WGS sequence"/>
</dbReference>
<organism evidence="2 4">
    <name type="scientific">Enterococcus gilvus ATCC BAA-350</name>
    <dbReference type="NCBI Taxonomy" id="1158614"/>
    <lineage>
        <taxon>Bacteria</taxon>
        <taxon>Bacillati</taxon>
        <taxon>Bacillota</taxon>
        <taxon>Bacilli</taxon>
        <taxon>Lactobacillales</taxon>
        <taxon>Enterococcaceae</taxon>
        <taxon>Enterococcus</taxon>
    </lineage>
</organism>
<evidence type="ECO:0000313" key="5">
    <source>
        <dbReference type="Proteomes" id="UP000014160"/>
    </source>
</evidence>
<dbReference type="InterPro" id="IPR010499">
    <property type="entry name" value="AraC_E-bd"/>
</dbReference>
<proteinExistence type="predicted"/>
<dbReference type="EMBL" id="AJDQ01000006">
    <property type="protein sequence ID" value="EOI56857.1"/>
    <property type="molecule type" value="Genomic_DNA"/>
</dbReference>
<dbReference type="InterPro" id="IPR029442">
    <property type="entry name" value="GyrI-like"/>
</dbReference>
<dbReference type="PANTHER" id="PTHR40055">
    <property type="entry name" value="TRANSCRIPTIONAL REGULATOR YGIV-RELATED"/>
    <property type="match status" value="1"/>
</dbReference>
<sequence>MIEPKSITTENLEDLKIIYIRFRGSYAAFRKQSRKLFNELFEFATKNDLIVENETKVLTIYDDNPFITESKNLRTSVAMTIPNDRTVQETGNICLSSISGKFGVGHFELSAKEYGDAWNYMYQEWLFKDDQKARDAVPFELFVTEPPKNFRDKSFTDIYIPIN</sequence>